<feature type="transmembrane region" description="Helical" evidence="1">
    <location>
        <begin position="51"/>
        <end position="71"/>
    </location>
</feature>
<comment type="caution">
    <text evidence="2">The sequence shown here is derived from an EMBL/GenBank/DDBJ whole genome shotgun (WGS) entry which is preliminary data.</text>
</comment>
<dbReference type="AlphaFoldDB" id="A0A084SKR6"/>
<dbReference type="Proteomes" id="UP000028547">
    <property type="component" value="Unassembled WGS sequence"/>
</dbReference>
<feature type="transmembrane region" description="Helical" evidence="1">
    <location>
        <begin position="235"/>
        <end position="253"/>
    </location>
</feature>
<feature type="transmembrane region" description="Helical" evidence="1">
    <location>
        <begin position="91"/>
        <end position="113"/>
    </location>
</feature>
<feature type="transmembrane region" description="Helical" evidence="1">
    <location>
        <begin position="7"/>
        <end position="31"/>
    </location>
</feature>
<feature type="transmembrane region" description="Helical" evidence="1">
    <location>
        <begin position="133"/>
        <end position="157"/>
    </location>
</feature>
<feature type="transmembrane region" description="Helical" evidence="1">
    <location>
        <begin position="197"/>
        <end position="215"/>
    </location>
</feature>
<gene>
    <name evidence="2" type="ORF">Q664_37305</name>
</gene>
<protein>
    <submittedName>
        <fullName evidence="2">Uncharacterized protein</fullName>
    </submittedName>
</protein>
<sequence>MRDAGAAFALVFRSPLAIYLLYNLTFVTALFATYGADIQGLAYLHSSQSNLWRMLTVVAPTAWVTTLVILLSDFERNRSAWPRTRKGRMTVTLCILLGLPISVLPLVAQYVAWQESPVMVAAVSRVLPGSSPYLKMLITNMLGLTTATLLACGIIGVHTQLRERLPEFQQRTGPPRSGALDEDARWYQQQASLLKQSLALCAITIGSSILSVGAMRNLLNQGIATPTETLPTAPVLGYGIYYTGLIASIYLPAHKSLKDVGNLLVEQFLQQSPGNPTTWKQRYEEQQAARAWLGLQGSALQDIQQGLSVLTPLLASISSLILGSGDP</sequence>
<evidence type="ECO:0000313" key="2">
    <source>
        <dbReference type="EMBL" id="KFA89051.1"/>
    </source>
</evidence>
<evidence type="ECO:0000256" key="1">
    <source>
        <dbReference type="SAM" id="Phobius"/>
    </source>
</evidence>
<proteinExistence type="predicted"/>
<organism evidence="2 3">
    <name type="scientific">Archangium violaceum Cb vi76</name>
    <dbReference type="NCBI Taxonomy" id="1406225"/>
    <lineage>
        <taxon>Bacteria</taxon>
        <taxon>Pseudomonadati</taxon>
        <taxon>Myxococcota</taxon>
        <taxon>Myxococcia</taxon>
        <taxon>Myxococcales</taxon>
        <taxon>Cystobacterineae</taxon>
        <taxon>Archangiaceae</taxon>
        <taxon>Archangium</taxon>
    </lineage>
</organism>
<dbReference type="EMBL" id="JPMI01000264">
    <property type="protein sequence ID" value="KFA89051.1"/>
    <property type="molecule type" value="Genomic_DNA"/>
</dbReference>
<name>A0A084SKR6_9BACT</name>
<keyword evidence="1" id="KW-0472">Membrane</keyword>
<keyword evidence="1" id="KW-0812">Transmembrane</keyword>
<evidence type="ECO:0000313" key="3">
    <source>
        <dbReference type="Proteomes" id="UP000028547"/>
    </source>
</evidence>
<reference evidence="2 3" key="1">
    <citation type="submission" date="2014-07" db="EMBL/GenBank/DDBJ databases">
        <title>Draft Genome Sequence of Gephyronic Acid Producer, Cystobacter violaceus Strain Cb vi76.</title>
        <authorList>
            <person name="Stevens D.C."/>
            <person name="Young J."/>
            <person name="Carmichael R."/>
            <person name="Tan J."/>
            <person name="Taylor R.E."/>
        </authorList>
    </citation>
    <scope>NUCLEOTIDE SEQUENCE [LARGE SCALE GENOMIC DNA]</scope>
    <source>
        <strain evidence="2 3">Cb vi76</strain>
    </source>
</reference>
<keyword evidence="1" id="KW-1133">Transmembrane helix</keyword>
<accession>A0A084SKR6</accession>